<dbReference type="EMBL" id="JH767556">
    <property type="protein sequence ID" value="EON61760.1"/>
    <property type="molecule type" value="Genomic_DNA"/>
</dbReference>
<dbReference type="PANTHER" id="PTHR37049:SF4">
    <property type="entry name" value="RHODANESE DOMAIN-CONTAINING PROTEIN"/>
    <property type="match status" value="1"/>
</dbReference>
<sequence length="801" mass="86837">MRSTSVWLAACTGLAAASPLRPHEVHALYPRQNASTPCALASAAVAAAPRAAAPTIPAELAYNCLTSVPLNATAGLRLLGSIRPYIQWQSTLTWLKNPPAEYVEKVQGPVDVIANLDKIEGKLESEEYANEYEFLWELYRALHVAHDGHLNFIPDLVGGIFNFGRTVPLVSVSEDGKKLPAVFAYIDVLQASFPNKTYEPSAVTSIDGQDVNAFLQNWSQWGSLQDRDALYNNVFFNLPSISLGPSGSGQGLFVGGGRARWVYPGPTTEITFANGTTNTYQNIARVLVSLRQVQDARTLVEQYIIYSETGSDFIRPDPQSPHGSGNEVITETVTATPTPAPTPDPIVSVPGVTSTVAVGPTSTVTPPPGYPAPVIKQTLNYIGGYYIDDAGYEDVAVLTVPSFVGVSGVQEDFQLITTEFLALAKAAGKTKLIIDVQANGGGTILLGHDLFKQLFPSIEPFSASRFRAHDAPNFIGQKYSELAGQYPRDLNVANRSALEYISSVFNYRSDVDLNRENFESWPDKYDQHKDASGDSFSSLIRWNLSDVLTPLNSGGINVTGYADRTNVTEQPFAAENIVILTDGYCASTCTLFAEMMRQQAGVRTIVMGGRSQPGPMQAIGGVKGANVFPWSYVQYLVEATYAESTEEEKAAYNQTEMGLYKNYIPFERAAIGPNVNFRDAIREGDEGEREVPQQFVWEAADCRIFYTAEMTLAVEATWRAAADSAFGTGESKCVAGGIGGGAPAPVPVPKPYGGRSRRGVEVSRRAAVPRLDRGDRHLEDSFDVWTNIAEANLDGDGIMLP</sequence>
<feature type="chain" id="PRO_5004449740" description="CPAF-like PDZ domain-containing protein" evidence="1">
    <location>
        <begin position="18"/>
        <end position="801"/>
    </location>
</feature>
<dbReference type="GeneID" id="19898287"/>
<reference evidence="4" key="1">
    <citation type="submission" date="2012-06" db="EMBL/GenBank/DDBJ databases">
        <title>The genome sequence of Coniosporium apollinis CBS 100218.</title>
        <authorList>
            <consortium name="The Broad Institute Genome Sequencing Platform"/>
            <person name="Cuomo C."/>
            <person name="Gorbushina A."/>
            <person name="Noack S."/>
            <person name="Walker B."/>
            <person name="Young S.K."/>
            <person name="Zeng Q."/>
            <person name="Gargeya S."/>
            <person name="Fitzgerald M."/>
            <person name="Haas B."/>
            <person name="Abouelleil A."/>
            <person name="Alvarado L."/>
            <person name="Arachchi H.M."/>
            <person name="Berlin A.M."/>
            <person name="Chapman S.B."/>
            <person name="Goldberg J."/>
            <person name="Griggs A."/>
            <person name="Gujja S."/>
            <person name="Hansen M."/>
            <person name="Howarth C."/>
            <person name="Imamovic A."/>
            <person name="Larimer J."/>
            <person name="McCowan C."/>
            <person name="Montmayeur A."/>
            <person name="Murphy C."/>
            <person name="Neiman D."/>
            <person name="Pearson M."/>
            <person name="Priest M."/>
            <person name="Roberts A."/>
            <person name="Saif S."/>
            <person name="Shea T."/>
            <person name="Sisk P."/>
            <person name="Sykes S."/>
            <person name="Wortman J."/>
            <person name="Nusbaum C."/>
            <person name="Birren B."/>
        </authorList>
    </citation>
    <scope>NUCLEOTIDE SEQUENCE [LARGE SCALE GENOMIC DNA]</scope>
    <source>
        <strain evidence="4">CBS 100218</strain>
    </source>
</reference>
<feature type="domain" description="CPAF-like PDZ" evidence="2">
    <location>
        <begin position="162"/>
        <end position="289"/>
    </location>
</feature>
<dbReference type="PANTHER" id="PTHR37049">
    <property type="entry name" value="PEPTIDASE S41 FAMILY PROTEIN"/>
    <property type="match status" value="1"/>
</dbReference>
<accession>R7YIM1</accession>
<dbReference type="InterPro" id="IPR029045">
    <property type="entry name" value="ClpP/crotonase-like_dom_sf"/>
</dbReference>
<evidence type="ECO:0000259" key="2">
    <source>
        <dbReference type="Pfam" id="PF23658"/>
    </source>
</evidence>
<name>R7YIM1_CONA1</name>
<keyword evidence="1" id="KW-0732">Signal</keyword>
<dbReference type="SUPFAM" id="SSF52096">
    <property type="entry name" value="ClpP/crotonase"/>
    <property type="match status" value="1"/>
</dbReference>
<gene>
    <name evidence="3" type="ORF">W97_00976</name>
</gene>
<dbReference type="HOGENOM" id="CLU_014251_1_1_1"/>
<dbReference type="Proteomes" id="UP000016924">
    <property type="component" value="Unassembled WGS sequence"/>
</dbReference>
<protein>
    <recommendedName>
        <fullName evidence="2">CPAF-like PDZ domain-containing protein</fullName>
    </recommendedName>
</protein>
<keyword evidence="4" id="KW-1185">Reference proteome</keyword>
<evidence type="ECO:0000256" key="1">
    <source>
        <dbReference type="SAM" id="SignalP"/>
    </source>
</evidence>
<proteinExistence type="predicted"/>
<dbReference type="eggNOG" id="ENOG502S90K">
    <property type="taxonomic scope" value="Eukaryota"/>
</dbReference>
<dbReference type="STRING" id="1168221.R7YIM1"/>
<dbReference type="InterPro" id="IPR052766">
    <property type="entry name" value="S41A_metabolite_peptidase"/>
</dbReference>
<dbReference type="OrthoDB" id="27214at2759"/>
<dbReference type="GO" id="GO:0006508">
    <property type="term" value="P:proteolysis"/>
    <property type="evidence" value="ECO:0007669"/>
    <property type="project" value="InterPro"/>
</dbReference>
<evidence type="ECO:0000313" key="4">
    <source>
        <dbReference type="Proteomes" id="UP000016924"/>
    </source>
</evidence>
<dbReference type="RefSeq" id="XP_007777077.1">
    <property type="nucleotide sequence ID" value="XM_007778887.1"/>
</dbReference>
<dbReference type="GO" id="GO:0008236">
    <property type="term" value="F:serine-type peptidase activity"/>
    <property type="evidence" value="ECO:0007669"/>
    <property type="project" value="InterPro"/>
</dbReference>
<dbReference type="Gene3D" id="3.90.226.10">
    <property type="entry name" value="2-enoyl-CoA Hydratase, Chain A, domain 1"/>
    <property type="match status" value="1"/>
</dbReference>
<dbReference type="Pfam" id="PF23658">
    <property type="entry name" value="PDZ_CPAF_rel"/>
    <property type="match status" value="1"/>
</dbReference>
<evidence type="ECO:0000313" key="3">
    <source>
        <dbReference type="EMBL" id="EON61760.1"/>
    </source>
</evidence>
<feature type="signal peptide" evidence="1">
    <location>
        <begin position="1"/>
        <end position="17"/>
    </location>
</feature>
<dbReference type="AlphaFoldDB" id="R7YIM1"/>
<dbReference type="OMA" id="NEYEFGF"/>
<organism evidence="3 4">
    <name type="scientific">Coniosporium apollinis (strain CBS 100218)</name>
    <name type="common">Rock-inhabiting black yeast</name>
    <dbReference type="NCBI Taxonomy" id="1168221"/>
    <lineage>
        <taxon>Eukaryota</taxon>
        <taxon>Fungi</taxon>
        <taxon>Dikarya</taxon>
        <taxon>Ascomycota</taxon>
        <taxon>Pezizomycotina</taxon>
        <taxon>Dothideomycetes</taxon>
        <taxon>Dothideomycetes incertae sedis</taxon>
        <taxon>Coniosporium</taxon>
    </lineage>
</organism>
<dbReference type="InterPro" id="IPR056186">
    <property type="entry name" value="PDZ_CPAF-rel"/>
</dbReference>